<dbReference type="EMBL" id="GDJX01023091">
    <property type="protein sequence ID" value="JAT44845.1"/>
    <property type="molecule type" value="Transcribed_RNA"/>
</dbReference>
<feature type="non-terminal residue" evidence="1">
    <location>
        <position position="1"/>
    </location>
</feature>
<reference evidence="1" key="1">
    <citation type="submission" date="2015-07" db="EMBL/GenBank/DDBJ databases">
        <title>Transcriptome Assembly of Anthurium amnicola.</title>
        <authorList>
            <person name="Suzuki J."/>
        </authorList>
    </citation>
    <scope>NUCLEOTIDE SEQUENCE</scope>
</reference>
<sequence length="106" mass="11837">RAFHFTSLPKLKETFETVGELRTNVRERANVEIFVGREPLAIGSSIPVTIQIQNGGLKAIPANSSMLFYQTKYFKQQTVSVPLPIEPGNFSEIEYNLLVYPGATYG</sequence>
<dbReference type="AlphaFoldDB" id="A0A1D1XR34"/>
<gene>
    <name evidence="1" type="primary">SCO2278</name>
    <name evidence="1" type="ORF">g.12167</name>
</gene>
<evidence type="ECO:0000313" key="1">
    <source>
        <dbReference type="EMBL" id="JAT44845.1"/>
    </source>
</evidence>
<organism evidence="1">
    <name type="scientific">Anthurium amnicola</name>
    <dbReference type="NCBI Taxonomy" id="1678845"/>
    <lineage>
        <taxon>Eukaryota</taxon>
        <taxon>Viridiplantae</taxon>
        <taxon>Streptophyta</taxon>
        <taxon>Embryophyta</taxon>
        <taxon>Tracheophyta</taxon>
        <taxon>Spermatophyta</taxon>
        <taxon>Magnoliopsida</taxon>
        <taxon>Liliopsida</taxon>
        <taxon>Araceae</taxon>
        <taxon>Pothoideae</taxon>
        <taxon>Potheae</taxon>
        <taxon>Anthurium</taxon>
    </lineage>
</organism>
<protein>
    <submittedName>
        <fullName evidence="1">Putative lipoprotein SCO2278</fullName>
    </submittedName>
</protein>
<keyword evidence="1" id="KW-0449">Lipoprotein</keyword>
<feature type="non-terminal residue" evidence="1">
    <location>
        <position position="106"/>
    </location>
</feature>
<name>A0A1D1XR34_9ARAE</name>
<proteinExistence type="predicted"/>
<accession>A0A1D1XR34</accession>